<dbReference type="InterPro" id="IPR019557">
    <property type="entry name" value="AminoTfrase-like_pln_mobile"/>
</dbReference>
<keyword evidence="1" id="KW-0472">Membrane</keyword>
<dbReference type="PANTHER" id="PTHR46033">
    <property type="entry name" value="PROTEIN MAIN-LIKE 2"/>
    <property type="match status" value="1"/>
</dbReference>
<dbReference type="AlphaFoldDB" id="A0ABD1QE50"/>
<dbReference type="Proteomes" id="UP001604277">
    <property type="component" value="Unassembled WGS sequence"/>
</dbReference>
<gene>
    <name evidence="3" type="ORF">Fot_48742</name>
</gene>
<keyword evidence="4" id="KW-1185">Reference proteome</keyword>
<dbReference type="InterPro" id="IPR044824">
    <property type="entry name" value="MAIN-like"/>
</dbReference>
<feature type="transmembrane region" description="Helical" evidence="1">
    <location>
        <begin position="66"/>
        <end position="84"/>
    </location>
</feature>
<dbReference type="EMBL" id="JBFOLJ010000015">
    <property type="protein sequence ID" value="KAL2473006.1"/>
    <property type="molecule type" value="Genomic_DNA"/>
</dbReference>
<evidence type="ECO:0000313" key="3">
    <source>
        <dbReference type="EMBL" id="KAL2473006.1"/>
    </source>
</evidence>
<sequence length="204" mass="23628">MGTGSEYEHEAFLSMWLSRSVFPGTCFSNCNFSVALAPAVLASIYKDMGLLRRSMAASTQMEDSHNFLVLTLWFPLCYVQVWAWERLPTLHSRPNFMNLGELRLARWEGLKKSDIGNVRPVIDYAGETFIWQPYALAGWVSLDNTSPEMAWYKFFKPLSDDEMLYLPSRLSESDVTTRYLEWWRKLVLCLVNAFKGVVKRRRSS</sequence>
<reference evidence="4" key="1">
    <citation type="submission" date="2024-07" db="EMBL/GenBank/DDBJ databases">
        <title>Two chromosome-level genome assemblies of Korean endemic species Abeliophyllum distichum and Forsythia ovata (Oleaceae).</title>
        <authorList>
            <person name="Jang H."/>
        </authorList>
    </citation>
    <scope>NUCLEOTIDE SEQUENCE [LARGE SCALE GENOMIC DNA]</scope>
</reference>
<evidence type="ECO:0000259" key="2">
    <source>
        <dbReference type="Pfam" id="PF10536"/>
    </source>
</evidence>
<proteinExistence type="predicted"/>
<feature type="domain" description="Aminotransferase-like plant mobile" evidence="2">
    <location>
        <begin position="5"/>
        <end position="135"/>
    </location>
</feature>
<accession>A0ABD1QE50</accession>
<protein>
    <submittedName>
        <fullName evidence="3">Aminotransferase-like</fullName>
    </submittedName>
</protein>
<keyword evidence="1" id="KW-1133">Transmembrane helix</keyword>
<evidence type="ECO:0000256" key="1">
    <source>
        <dbReference type="SAM" id="Phobius"/>
    </source>
</evidence>
<comment type="caution">
    <text evidence="3">The sequence shown here is derived from an EMBL/GenBank/DDBJ whole genome shotgun (WGS) entry which is preliminary data.</text>
</comment>
<dbReference type="PANTHER" id="PTHR46033:SF67">
    <property type="entry name" value="AMINOTRANSFERASE-LIKE, PLANT MOBILE DOMAIN FAMILY PROTEIN"/>
    <property type="match status" value="1"/>
</dbReference>
<organism evidence="3 4">
    <name type="scientific">Forsythia ovata</name>
    <dbReference type="NCBI Taxonomy" id="205694"/>
    <lineage>
        <taxon>Eukaryota</taxon>
        <taxon>Viridiplantae</taxon>
        <taxon>Streptophyta</taxon>
        <taxon>Embryophyta</taxon>
        <taxon>Tracheophyta</taxon>
        <taxon>Spermatophyta</taxon>
        <taxon>Magnoliopsida</taxon>
        <taxon>eudicotyledons</taxon>
        <taxon>Gunneridae</taxon>
        <taxon>Pentapetalae</taxon>
        <taxon>asterids</taxon>
        <taxon>lamiids</taxon>
        <taxon>Lamiales</taxon>
        <taxon>Oleaceae</taxon>
        <taxon>Forsythieae</taxon>
        <taxon>Forsythia</taxon>
    </lineage>
</organism>
<name>A0ABD1QE50_9LAMI</name>
<dbReference type="Pfam" id="PF10536">
    <property type="entry name" value="PMD"/>
    <property type="match status" value="1"/>
</dbReference>
<keyword evidence="1" id="KW-0812">Transmembrane</keyword>
<feature type="transmembrane region" description="Helical" evidence="1">
    <location>
        <begin position="20"/>
        <end position="45"/>
    </location>
</feature>
<evidence type="ECO:0000313" key="4">
    <source>
        <dbReference type="Proteomes" id="UP001604277"/>
    </source>
</evidence>